<dbReference type="EMBL" id="FNXT01001330">
    <property type="protein sequence ID" value="SZX78688.1"/>
    <property type="molecule type" value="Genomic_DNA"/>
</dbReference>
<evidence type="ECO:0000313" key="3">
    <source>
        <dbReference type="EMBL" id="SZX78688.1"/>
    </source>
</evidence>
<evidence type="ECO:0000313" key="2">
    <source>
        <dbReference type="EMBL" id="SZX73583.1"/>
    </source>
</evidence>
<dbReference type="Proteomes" id="UP000256970">
    <property type="component" value="Unassembled WGS sequence"/>
</dbReference>
<evidence type="ECO:0000256" key="1">
    <source>
        <dbReference type="SAM" id="MobiDB-lite"/>
    </source>
</evidence>
<keyword evidence="4" id="KW-1185">Reference proteome</keyword>
<feature type="region of interest" description="Disordered" evidence="1">
    <location>
        <begin position="1"/>
        <end position="25"/>
    </location>
</feature>
<sequence>MARRQKGVRGMSNSSPAPTSNSAIRSRVTRLGQSLRHSDNILFDILEPLVDAGNLGVLGLVCLGSCSKTYRSAAAALLQERATFLLPSCVKEAAAPAHAASRKMKQKSTSAAVWLLQNAACGMFKLSSLTAPATAAHFLTTSNIPAEVASAFLQAGLDFSYEQLMQSVRARTAGVEVWVTSTAELPMPESSQRASLPPWVFEVCRNKTGAAKACRTEAAMSLLLASFNQGYPEGAERLLGMPGLGKGLTPGQVSSLLLAALQGPTTARKCISILLNVPAAQEMQWDSCEALLEAALMQHSTGAADVLPDLVGQLPLLARKMSFDQLQRTYQAAAQRYNDEALRLYVRLPVVRNASPAQLQQLMHLSLELCGAAFTEQQRSVSSNMAGFNTLCSFQQAQELSADMVEGLVEATFSVIKQAPAATPLLGKVWPLLCQLPQAQHIQPATILAWLGQCLSQERHQAAAALAVLLDQAAVLTAWGGLTRQEVEQLLARALPVAKRGSVQGVVCDLQRSAIAVHCSVVTEP</sequence>
<name>A0A383W8L6_TETOB</name>
<accession>A0A383W8L6</accession>
<proteinExistence type="predicted"/>
<protein>
    <submittedName>
        <fullName evidence="2">Uncharacterized protein</fullName>
    </submittedName>
</protein>
<reference evidence="2 4" key="1">
    <citation type="submission" date="2016-10" db="EMBL/GenBank/DDBJ databases">
        <authorList>
            <person name="Cai Z."/>
        </authorList>
    </citation>
    <scope>NUCLEOTIDE SEQUENCE [LARGE SCALE GENOMIC DNA]</scope>
</reference>
<evidence type="ECO:0000313" key="4">
    <source>
        <dbReference type="Proteomes" id="UP000256970"/>
    </source>
</evidence>
<feature type="compositionally biased region" description="Low complexity" evidence="1">
    <location>
        <begin position="12"/>
        <end position="23"/>
    </location>
</feature>
<organism evidence="2 4">
    <name type="scientific">Tetradesmus obliquus</name>
    <name type="common">Green alga</name>
    <name type="synonym">Acutodesmus obliquus</name>
    <dbReference type="NCBI Taxonomy" id="3088"/>
    <lineage>
        <taxon>Eukaryota</taxon>
        <taxon>Viridiplantae</taxon>
        <taxon>Chlorophyta</taxon>
        <taxon>core chlorophytes</taxon>
        <taxon>Chlorophyceae</taxon>
        <taxon>CS clade</taxon>
        <taxon>Sphaeropleales</taxon>
        <taxon>Scenedesmaceae</taxon>
        <taxon>Tetradesmus</taxon>
    </lineage>
</organism>
<gene>
    <name evidence="2" type="ORF">BQ4739_LOCUS13842</name>
    <name evidence="3" type="ORF">BQ4739_LOCUS19003</name>
</gene>
<dbReference type="EMBL" id="FNXT01001194">
    <property type="protein sequence ID" value="SZX73583.1"/>
    <property type="molecule type" value="Genomic_DNA"/>
</dbReference>
<dbReference type="AlphaFoldDB" id="A0A383W8L6"/>